<dbReference type="EMBL" id="AMCI01002141">
    <property type="protein sequence ID" value="EJX03485.1"/>
    <property type="molecule type" value="Genomic_DNA"/>
</dbReference>
<reference evidence="2" key="1">
    <citation type="journal article" date="2012" name="PLoS ONE">
        <title>Gene sets for utilization of primary and secondary nutrition supplies in the distal gut of endangered iberian lynx.</title>
        <authorList>
            <person name="Alcaide M."/>
            <person name="Messina E."/>
            <person name="Richter M."/>
            <person name="Bargiela R."/>
            <person name="Peplies J."/>
            <person name="Huws S.A."/>
            <person name="Newbold C.J."/>
            <person name="Golyshin P.N."/>
            <person name="Simon M.A."/>
            <person name="Lopez G."/>
            <person name="Yakimov M.M."/>
            <person name="Ferrer M."/>
        </authorList>
    </citation>
    <scope>NUCLEOTIDE SEQUENCE</scope>
</reference>
<sequence length="84" mass="8983">MKVWKRVISAAMATVMVLCLPGPAWAAEKSAAGKESPWKQSWQAGDPTSSQAGTYQIYPVPQELTMTEGKALVLAEKDKGSCGQ</sequence>
<accession>J9GT57</accession>
<dbReference type="AlphaFoldDB" id="J9GT57"/>
<feature type="compositionally biased region" description="Polar residues" evidence="1">
    <location>
        <begin position="38"/>
        <end position="50"/>
    </location>
</feature>
<name>J9GT57_9ZZZZ</name>
<gene>
    <name evidence="2" type="ORF">EVA_08411</name>
</gene>
<evidence type="ECO:0000256" key="1">
    <source>
        <dbReference type="SAM" id="MobiDB-lite"/>
    </source>
</evidence>
<evidence type="ECO:0000313" key="2">
    <source>
        <dbReference type="EMBL" id="EJX03485.1"/>
    </source>
</evidence>
<comment type="caution">
    <text evidence="2">The sequence shown here is derived from an EMBL/GenBank/DDBJ whole genome shotgun (WGS) entry which is preliminary data.</text>
</comment>
<protein>
    <submittedName>
        <fullName evidence="2">Secreted protein</fullName>
    </submittedName>
</protein>
<feature type="region of interest" description="Disordered" evidence="1">
    <location>
        <begin position="31"/>
        <end position="50"/>
    </location>
</feature>
<organism evidence="2">
    <name type="scientific">gut metagenome</name>
    <dbReference type="NCBI Taxonomy" id="749906"/>
    <lineage>
        <taxon>unclassified sequences</taxon>
        <taxon>metagenomes</taxon>
        <taxon>organismal metagenomes</taxon>
    </lineage>
</organism>
<proteinExistence type="predicted"/>